<dbReference type="InterPro" id="IPR035994">
    <property type="entry name" value="Nucleoside_phosphorylase_sf"/>
</dbReference>
<evidence type="ECO:0008006" key="5">
    <source>
        <dbReference type="Google" id="ProtNLM"/>
    </source>
</evidence>
<dbReference type="GO" id="GO:0009116">
    <property type="term" value="P:nucleoside metabolic process"/>
    <property type="evidence" value="ECO:0007669"/>
    <property type="project" value="InterPro"/>
</dbReference>
<dbReference type="Proteomes" id="UP000325433">
    <property type="component" value="Unassembled WGS sequence"/>
</dbReference>
<keyword evidence="1" id="KW-0472">Membrane</keyword>
<evidence type="ECO:0000256" key="1">
    <source>
        <dbReference type="SAM" id="Phobius"/>
    </source>
</evidence>
<feature type="chain" id="PRO_5024789260" description="Nucleoside phosphorylase domain-containing protein" evidence="2">
    <location>
        <begin position="20"/>
        <end position="313"/>
    </location>
</feature>
<evidence type="ECO:0000313" key="4">
    <source>
        <dbReference type="Proteomes" id="UP000325433"/>
    </source>
</evidence>
<keyword evidence="4" id="KW-1185">Reference proteome</keyword>
<protein>
    <recommendedName>
        <fullName evidence="5">Nucleoside phosphorylase domain-containing protein</fullName>
    </recommendedName>
</protein>
<keyword evidence="2" id="KW-0732">Signal</keyword>
<dbReference type="PANTHER" id="PTHR46082">
    <property type="entry name" value="ATP/GTP-BINDING PROTEIN-RELATED"/>
    <property type="match status" value="1"/>
</dbReference>
<reference evidence="4" key="1">
    <citation type="submission" date="2019-04" db="EMBL/GenBank/DDBJ databases">
        <title>Friends and foes A comparative genomics studyof 23 Aspergillus species from section Flavi.</title>
        <authorList>
            <consortium name="DOE Joint Genome Institute"/>
            <person name="Kjaerbolling I."/>
            <person name="Vesth T."/>
            <person name="Frisvad J.C."/>
            <person name="Nybo J.L."/>
            <person name="Theobald S."/>
            <person name="Kildgaard S."/>
            <person name="Isbrandt T."/>
            <person name="Kuo A."/>
            <person name="Sato A."/>
            <person name="Lyhne E.K."/>
            <person name="Kogle M.E."/>
            <person name="Wiebenga A."/>
            <person name="Kun R.S."/>
            <person name="Lubbers R.J."/>
            <person name="Makela M.R."/>
            <person name="Barry K."/>
            <person name="Chovatia M."/>
            <person name="Clum A."/>
            <person name="Daum C."/>
            <person name="Haridas S."/>
            <person name="He G."/>
            <person name="LaButti K."/>
            <person name="Lipzen A."/>
            <person name="Mondo S."/>
            <person name="Riley R."/>
            <person name="Salamov A."/>
            <person name="Simmons B.A."/>
            <person name="Magnuson J.K."/>
            <person name="Henrissat B."/>
            <person name="Mortensen U.H."/>
            <person name="Larsen T.O."/>
            <person name="Devries R.P."/>
            <person name="Grigoriev I.V."/>
            <person name="Machida M."/>
            <person name="Baker S.E."/>
            <person name="Andersen M.R."/>
        </authorList>
    </citation>
    <scope>NUCLEOTIDE SEQUENCE [LARGE SCALE GENOMIC DNA]</scope>
    <source>
        <strain evidence="4">CBS 130015</strain>
    </source>
</reference>
<dbReference type="GO" id="GO:0003824">
    <property type="term" value="F:catalytic activity"/>
    <property type="evidence" value="ECO:0007669"/>
    <property type="project" value="InterPro"/>
</dbReference>
<dbReference type="AlphaFoldDB" id="A0A5N6W8L7"/>
<dbReference type="PANTHER" id="PTHR46082:SF11">
    <property type="entry name" value="AAA+ ATPASE DOMAIN-CONTAINING PROTEIN-RELATED"/>
    <property type="match status" value="1"/>
</dbReference>
<proteinExistence type="predicted"/>
<organism evidence="3 4">
    <name type="scientific">Aspergillus transmontanensis</name>
    <dbReference type="NCBI Taxonomy" id="1034304"/>
    <lineage>
        <taxon>Eukaryota</taxon>
        <taxon>Fungi</taxon>
        <taxon>Dikarya</taxon>
        <taxon>Ascomycota</taxon>
        <taxon>Pezizomycotina</taxon>
        <taxon>Eurotiomycetes</taxon>
        <taxon>Eurotiomycetidae</taxon>
        <taxon>Eurotiales</taxon>
        <taxon>Aspergillaceae</taxon>
        <taxon>Aspergillus</taxon>
        <taxon>Aspergillus subgen. Circumdati</taxon>
    </lineage>
</organism>
<keyword evidence="1" id="KW-0812">Transmembrane</keyword>
<keyword evidence="1" id="KW-1133">Transmembrane helix</keyword>
<dbReference type="EMBL" id="ML738304">
    <property type="protein sequence ID" value="KAE8316878.1"/>
    <property type="molecule type" value="Genomic_DNA"/>
</dbReference>
<dbReference type="Gene3D" id="3.40.50.1580">
    <property type="entry name" value="Nucleoside phosphorylase domain"/>
    <property type="match status" value="1"/>
</dbReference>
<evidence type="ECO:0000256" key="2">
    <source>
        <dbReference type="SAM" id="SignalP"/>
    </source>
</evidence>
<dbReference type="SUPFAM" id="SSF53167">
    <property type="entry name" value="Purine and uridine phosphorylases"/>
    <property type="match status" value="1"/>
</dbReference>
<feature type="transmembrane region" description="Helical" evidence="1">
    <location>
        <begin position="238"/>
        <end position="257"/>
    </location>
</feature>
<dbReference type="InterPro" id="IPR053137">
    <property type="entry name" value="NLR-like"/>
</dbReference>
<accession>A0A5N6W8L7</accession>
<sequence length="313" mass="35427">MFEIVLTLFTSLSLQYGYGKTILSGKVERTGVLNKPPPILLKALAGLVADHWVGRPRFNAYIEETLKHYNASDSIVKYPGPDDDRLFDASYDHDPFHSSCSNCDIEKLVTRTSRVSDSPVVHYGIIASGNQVMKHGQTRDRIAEELGDVLCFEMEAAGIMDSFPCIVIRGICDYCDSHKNKQWQGYAALCAAAYTKELLSYVPVMEISKHDRHGQDPRIVMLPMYRMIYYVYEQMPGLLLPPLMLMCTLLMAYGAIWKHSIARWKAYLCLFSVLALWCVYTWIISAPLGVAFYVTLCLPLIPFLPQLLTEGIY</sequence>
<evidence type="ECO:0000313" key="3">
    <source>
        <dbReference type="EMBL" id="KAE8316878.1"/>
    </source>
</evidence>
<gene>
    <name evidence="3" type="ORF">BDV41DRAFT_573382</name>
</gene>
<feature type="transmembrane region" description="Helical" evidence="1">
    <location>
        <begin position="290"/>
        <end position="308"/>
    </location>
</feature>
<name>A0A5N6W8L7_9EURO</name>
<feature type="signal peptide" evidence="2">
    <location>
        <begin position="1"/>
        <end position="19"/>
    </location>
</feature>
<feature type="transmembrane region" description="Helical" evidence="1">
    <location>
        <begin position="264"/>
        <end position="284"/>
    </location>
</feature>